<evidence type="ECO:0008006" key="6">
    <source>
        <dbReference type="Google" id="ProtNLM"/>
    </source>
</evidence>
<reference evidence="2 5" key="2">
    <citation type="journal article" date="2019" name="PLoS Negl. Trop. Dis.">
        <title>Revisiting the worldwide diversity of Leptospira species in the environment.</title>
        <authorList>
            <person name="Vincent A.T."/>
            <person name="Schiettekatte O."/>
            <person name="Bourhy P."/>
            <person name="Veyrier F.J."/>
            <person name="Picardeau M."/>
        </authorList>
    </citation>
    <scope>NUCLEOTIDE SEQUENCE [LARGE SCALE GENOMIC DNA]</scope>
    <source>
        <strain evidence="3">201702690</strain>
        <strain evidence="2 5">SSW18</strain>
    </source>
</reference>
<proteinExistence type="predicted"/>
<comment type="caution">
    <text evidence="2">The sequence shown here is derived from an EMBL/GenBank/DDBJ whole genome shotgun (WGS) entry which is preliminary data.</text>
</comment>
<feature type="transmembrane region" description="Helical" evidence="1">
    <location>
        <begin position="64"/>
        <end position="85"/>
    </location>
</feature>
<protein>
    <recommendedName>
        <fullName evidence="6">Phage abortive infection protein</fullName>
    </recommendedName>
</protein>
<name>A0A5F1ZUT9_9LEPT</name>
<evidence type="ECO:0000256" key="1">
    <source>
        <dbReference type="SAM" id="Phobius"/>
    </source>
</evidence>
<dbReference type="Proteomes" id="UP000297946">
    <property type="component" value="Unassembled WGS sequence"/>
</dbReference>
<dbReference type="OrthoDB" id="9978737at2"/>
<dbReference type="InterPro" id="IPR031709">
    <property type="entry name" value="PutAbiC"/>
</dbReference>
<dbReference type="RefSeq" id="WP_135646050.1">
    <property type="nucleotide sequence ID" value="NZ_RQER01000010.1"/>
</dbReference>
<organism evidence="2 5">
    <name type="scientific">Leptospira langatensis</name>
    <dbReference type="NCBI Taxonomy" id="2484983"/>
    <lineage>
        <taxon>Bacteria</taxon>
        <taxon>Pseudomonadati</taxon>
        <taxon>Spirochaetota</taxon>
        <taxon>Spirochaetia</taxon>
        <taxon>Leptospirales</taxon>
        <taxon>Leptospiraceae</taxon>
        <taxon>Leptospira</taxon>
    </lineage>
</organism>
<keyword evidence="1" id="KW-0472">Membrane</keyword>
<keyword evidence="1" id="KW-1133">Transmembrane helix</keyword>
<sequence length="264" mass="31069">MNEEKYQILTAQYERQIRTTKRTILFIVLLASIFLIPIFRNDEFELCFACNFPNYDILSKLGDYLSGTIAVLLNIAGLLLIYLSFIGQRQDILIQQYELQQNQKALFAQQKELAEQNTNTVRNRFESTFFNLINVISDLRNSYSKGQSSGPERFKSSSISMINYYRSRNLDVPTIAKYMKETDFYHTFQNYISHIMNIIDYVEGSNLQDEEKEFYIKTLRSLLPVHELLFIEVAMKTDLFIRSNSSLAKFLVKENGRHLEKWHE</sequence>
<keyword evidence="4" id="KW-1185">Reference proteome</keyword>
<dbReference type="AlphaFoldDB" id="A0A5F1ZUT9"/>
<feature type="transmembrane region" description="Helical" evidence="1">
    <location>
        <begin position="23"/>
        <end position="39"/>
    </location>
</feature>
<reference evidence="3" key="1">
    <citation type="submission" date="2018-10" db="EMBL/GenBank/DDBJ databases">
        <authorList>
            <person name="Vincent A.T."/>
            <person name="Schiettekatte O."/>
            <person name="Bourhy P."/>
            <person name="Veyrier F.J."/>
            <person name="Picardeau M."/>
        </authorList>
    </citation>
    <scope>NUCLEOTIDE SEQUENCE</scope>
    <source>
        <strain evidence="3">201702690</strain>
    </source>
</reference>
<accession>A0A5F1ZUT9</accession>
<keyword evidence="1" id="KW-0812">Transmembrane</keyword>
<dbReference type="Proteomes" id="UP000297273">
    <property type="component" value="Unassembled WGS sequence"/>
</dbReference>
<dbReference type="EMBL" id="RQER01000010">
    <property type="protein sequence ID" value="TGJ98685.1"/>
    <property type="molecule type" value="Genomic_DNA"/>
</dbReference>
<gene>
    <name evidence="2" type="ORF">EHO57_14240</name>
    <name evidence="3" type="ORF">EHQ53_12265</name>
</gene>
<evidence type="ECO:0000313" key="2">
    <source>
        <dbReference type="EMBL" id="TGJ98685.1"/>
    </source>
</evidence>
<evidence type="ECO:0000313" key="5">
    <source>
        <dbReference type="Proteomes" id="UP000297946"/>
    </source>
</evidence>
<dbReference type="EMBL" id="RQGC01000007">
    <property type="protein sequence ID" value="TGL40749.1"/>
    <property type="molecule type" value="Genomic_DNA"/>
</dbReference>
<evidence type="ECO:0000313" key="3">
    <source>
        <dbReference type="EMBL" id="TGL40749.1"/>
    </source>
</evidence>
<evidence type="ECO:0000313" key="4">
    <source>
        <dbReference type="Proteomes" id="UP000297273"/>
    </source>
</evidence>
<dbReference type="Pfam" id="PF16872">
    <property type="entry name" value="putAbiC"/>
    <property type="match status" value="1"/>
</dbReference>